<dbReference type="PRINTS" id="PR00126">
    <property type="entry name" value="ATPASEGAMMA"/>
</dbReference>
<dbReference type="CDD" id="cd12151">
    <property type="entry name" value="F1-ATPase_gamma"/>
    <property type="match status" value="1"/>
</dbReference>
<sequence>MPSVKSIKQRIKSVKNTRQITKAMEVVSATKMRKSQQFAIEGRPYALAAMEMLGNVLARTRYRPPLLRKREIKQAALVVVTSDKGLAGAFNSNVLRKAEKWILENKQNYPVDLVTVGRKSRDYFQNRKENVVKEFIGFGDFIEPNQTKPLSDFLTRGFLKKQWDLVEIIYTNFRSTLKQEVKMVQLFPVDLEKIKDTIVGITPEYGRFAVNSENPKSQNSPPRRIPGLRPSEANTFASDPNSKQIQNYLYEYKFEPSPKAILNSLIPHLLEMQIFHMILESNASEHSARMVAMKNASENAADIIQELTLQYNKSRQAGITRELTEITAGKEALEV</sequence>
<evidence type="ECO:0000256" key="9">
    <source>
        <dbReference type="ARBA" id="ARBA00023310"/>
    </source>
</evidence>
<keyword evidence="8 10" id="KW-0139">CF(1)</keyword>
<dbReference type="GO" id="GO:0045259">
    <property type="term" value="C:proton-transporting ATP synthase complex"/>
    <property type="evidence" value="ECO:0007669"/>
    <property type="project" value="UniProtKB-KW"/>
</dbReference>
<evidence type="ECO:0000256" key="6">
    <source>
        <dbReference type="ARBA" id="ARBA00023065"/>
    </source>
</evidence>
<evidence type="ECO:0000313" key="12">
    <source>
        <dbReference type="EMBL" id="OHA14455.1"/>
    </source>
</evidence>
<evidence type="ECO:0000256" key="11">
    <source>
        <dbReference type="SAM" id="MobiDB-lite"/>
    </source>
</evidence>
<dbReference type="SUPFAM" id="SSF52943">
    <property type="entry name" value="ATP synthase (F1-ATPase), gamma subunit"/>
    <property type="match status" value="1"/>
</dbReference>
<dbReference type="HAMAP" id="MF_00815">
    <property type="entry name" value="ATP_synth_gamma_bact"/>
    <property type="match status" value="1"/>
</dbReference>
<dbReference type="PANTHER" id="PTHR11693">
    <property type="entry name" value="ATP SYNTHASE GAMMA CHAIN"/>
    <property type="match status" value="1"/>
</dbReference>
<accession>A0A1G2LS29</accession>
<dbReference type="GO" id="GO:0005524">
    <property type="term" value="F:ATP binding"/>
    <property type="evidence" value="ECO:0007669"/>
    <property type="project" value="UniProtKB-UniRule"/>
</dbReference>
<evidence type="ECO:0000256" key="7">
    <source>
        <dbReference type="ARBA" id="ARBA00023136"/>
    </source>
</evidence>
<evidence type="ECO:0000256" key="4">
    <source>
        <dbReference type="ARBA" id="ARBA00022448"/>
    </source>
</evidence>
<dbReference type="AlphaFoldDB" id="A0A1G2LS29"/>
<comment type="similarity">
    <text evidence="3 10">Belongs to the ATPase gamma chain family.</text>
</comment>
<evidence type="ECO:0000256" key="5">
    <source>
        <dbReference type="ARBA" id="ARBA00022781"/>
    </source>
</evidence>
<keyword evidence="9 10" id="KW-0066">ATP synthesis</keyword>
<gene>
    <name evidence="10" type="primary">atpG</name>
    <name evidence="12" type="ORF">A3G49_06420</name>
</gene>
<dbReference type="PANTHER" id="PTHR11693:SF22">
    <property type="entry name" value="ATP SYNTHASE SUBUNIT GAMMA, MITOCHONDRIAL"/>
    <property type="match status" value="1"/>
</dbReference>
<feature type="compositionally biased region" description="Polar residues" evidence="11">
    <location>
        <begin position="211"/>
        <end position="221"/>
    </location>
</feature>
<protein>
    <recommendedName>
        <fullName evidence="10">ATP synthase gamma chain</fullName>
    </recommendedName>
    <alternativeName>
        <fullName evidence="10">ATP synthase F1 sector gamma subunit</fullName>
    </alternativeName>
    <alternativeName>
        <fullName evidence="10">F-ATPase gamma subunit</fullName>
    </alternativeName>
</protein>
<reference evidence="12 13" key="1">
    <citation type="journal article" date="2016" name="Nat. Commun.">
        <title>Thousands of microbial genomes shed light on interconnected biogeochemical processes in an aquifer system.</title>
        <authorList>
            <person name="Anantharaman K."/>
            <person name="Brown C.T."/>
            <person name="Hug L.A."/>
            <person name="Sharon I."/>
            <person name="Castelle C.J."/>
            <person name="Probst A.J."/>
            <person name="Thomas B.C."/>
            <person name="Singh A."/>
            <person name="Wilkins M.J."/>
            <person name="Karaoz U."/>
            <person name="Brodie E.L."/>
            <person name="Williams K.H."/>
            <person name="Hubbard S.S."/>
            <person name="Banfield J.F."/>
        </authorList>
    </citation>
    <scope>NUCLEOTIDE SEQUENCE [LARGE SCALE GENOMIC DNA]</scope>
</reference>
<dbReference type="Proteomes" id="UP000177171">
    <property type="component" value="Unassembled WGS sequence"/>
</dbReference>
<comment type="subcellular location">
    <subcellularLocation>
        <location evidence="10">Cell membrane</location>
        <topology evidence="10">Peripheral membrane protein</topology>
    </subcellularLocation>
    <subcellularLocation>
        <location evidence="2">Membrane</location>
        <topology evidence="2">Peripheral membrane protein</topology>
    </subcellularLocation>
</comment>
<dbReference type="GO" id="GO:0005886">
    <property type="term" value="C:plasma membrane"/>
    <property type="evidence" value="ECO:0007669"/>
    <property type="project" value="UniProtKB-SubCell"/>
</dbReference>
<dbReference type="Gene3D" id="3.40.1380.10">
    <property type="match status" value="1"/>
</dbReference>
<dbReference type="NCBIfam" id="TIGR01146">
    <property type="entry name" value="ATPsyn_F1gamma"/>
    <property type="match status" value="1"/>
</dbReference>
<name>A0A1G2LS29_9BACT</name>
<keyword evidence="6 10" id="KW-0406">Ion transport</keyword>
<dbReference type="GO" id="GO:0042777">
    <property type="term" value="P:proton motive force-driven plasma membrane ATP synthesis"/>
    <property type="evidence" value="ECO:0007669"/>
    <property type="project" value="UniProtKB-UniRule"/>
</dbReference>
<evidence type="ECO:0000256" key="3">
    <source>
        <dbReference type="ARBA" id="ARBA00007681"/>
    </source>
</evidence>
<keyword evidence="7 10" id="KW-0472">Membrane</keyword>
<evidence type="ECO:0000256" key="10">
    <source>
        <dbReference type="HAMAP-Rule" id="MF_00815"/>
    </source>
</evidence>
<dbReference type="Pfam" id="PF00231">
    <property type="entry name" value="ATP-synt"/>
    <property type="match status" value="1"/>
</dbReference>
<dbReference type="GO" id="GO:0046933">
    <property type="term" value="F:proton-transporting ATP synthase activity, rotational mechanism"/>
    <property type="evidence" value="ECO:0007669"/>
    <property type="project" value="UniProtKB-UniRule"/>
</dbReference>
<feature type="region of interest" description="Disordered" evidence="11">
    <location>
        <begin position="210"/>
        <end position="239"/>
    </location>
</feature>
<dbReference type="InterPro" id="IPR000131">
    <property type="entry name" value="ATP_synth_F1_gsu"/>
</dbReference>
<comment type="subunit">
    <text evidence="10">F-type ATPases have 2 components, CF(1) - the catalytic core - and CF(0) - the membrane proton channel. CF(1) has five subunits: alpha(3), beta(3), gamma(1), delta(1), epsilon(1). CF(0) has three main subunits: a, b and c.</text>
</comment>
<dbReference type="EMBL" id="MHQY01000007">
    <property type="protein sequence ID" value="OHA14455.1"/>
    <property type="molecule type" value="Genomic_DNA"/>
</dbReference>
<comment type="function">
    <text evidence="1 10">Produces ATP from ADP in the presence of a proton gradient across the membrane. The gamma chain is believed to be important in regulating ATPase activity and the flow of protons through the CF(0) complex.</text>
</comment>
<dbReference type="Gene3D" id="1.10.287.80">
    <property type="entry name" value="ATP synthase, gamma subunit, helix hairpin domain"/>
    <property type="match status" value="2"/>
</dbReference>
<evidence type="ECO:0000256" key="8">
    <source>
        <dbReference type="ARBA" id="ARBA00023196"/>
    </source>
</evidence>
<organism evidence="12 13">
    <name type="scientific">Candidatus Sungbacteria bacterium RIFCSPLOWO2_12_FULL_41_11</name>
    <dbReference type="NCBI Taxonomy" id="1802286"/>
    <lineage>
        <taxon>Bacteria</taxon>
        <taxon>Candidatus Sungiibacteriota</taxon>
    </lineage>
</organism>
<comment type="caution">
    <text evidence="12">The sequence shown here is derived from an EMBL/GenBank/DDBJ whole genome shotgun (WGS) entry which is preliminary data.</text>
</comment>
<dbReference type="InterPro" id="IPR035968">
    <property type="entry name" value="ATP_synth_F1_ATPase_gsu"/>
</dbReference>
<keyword evidence="10" id="KW-1003">Cell membrane</keyword>
<keyword evidence="5 10" id="KW-0375">Hydrogen ion transport</keyword>
<evidence type="ECO:0000256" key="2">
    <source>
        <dbReference type="ARBA" id="ARBA00004170"/>
    </source>
</evidence>
<evidence type="ECO:0000256" key="1">
    <source>
        <dbReference type="ARBA" id="ARBA00003456"/>
    </source>
</evidence>
<proteinExistence type="inferred from homology"/>
<keyword evidence="4 10" id="KW-0813">Transport</keyword>
<evidence type="ECO:0000313" key="13">
    <source>
        <dbReference type="Proteomes" id="UP000177171"/>
    </source>
</evidence>